<evidence type="ECO:0000313" key="8">
    <source>
        <dbReference type="Proteomes" id="UP000567922"/>
    </source>
</evidence>
<comment type="caution">
    <text evidence="7">The sequence shown here is derived from an EMBL/GenBank/DDBJ whole genome shotgun (WGS) entry which is preliminary data.</text>
</comment>
<feature type="transmembrane region" description="Helical" evidence="5">
    <location>
        <begin position="183"/>
        <end position="201"/>
    </location>
</feature>
<dbReference type="Proteomes" id="UP000567922">
    <property type="component" value="Unassembled WGS sequence"/>
</dbReference>
<dbReference type="Gene3D" id="1.20.1250.20">
    <property type="entry name" value="MFS general substrate transporter like domains"/>
    <property type="match status" value="1"/>
</dbReference>
<organism evidence="7 8">
    <name type="scientific">Hoyosella altamirensis</name>
    <dbReference type="NCBI Taxonomy" id="616997"/>
    <lineage>
        <taxon>Bacteria</taxon>
        <taxon>Bacillati</taxon>
        <taxon>Actinomycetota</taxon>
        <taxon>Actinomycetes</taxon>
        <taxon>Mycobacteriales</taxon>
        <taxon>Hoyosellaceae</taxon>
        <taxon>Hoyosella</taxon>
    </lineage>
</organism>
<accession>A0A839RJ18</accession>
<evidence type="ECO:0000256" key="3">
    <source>
        <dbReference type="ARBA" id="ARBA00022989"/>
    </source>
</evidence>
<dbReference type="PANTHER" id="PTHR23527:SF1">
    <property type="entry name" value="BLL3282 PROTEIN"/>
    <property type="match status" value="1"/>
</dbReference>
<proteinExistence type="predicted"/>
<evidence type="ECO:0000256" key="4">
    <source>
        <dbReference type="ARBA" id="ARBA00023136"/>
    </source>
</evidence>
<evidence type="ECO:0000259" key="6">
    <source>
        <dbReference type="PROSITE" id="PS50850"/>
    </source>
</evidence>
<dbReference type="PROSITE" id="PS50850">
    <property type="entry name" value="MFS"/>
    <property type="match status" value="1"/>
</dbReference>
<dbReference type="PANTHER" id="PTHR23527">
    <property type="entry name" value="BLL3282 PROTEIN"/>
    <property type="match status" value="1"/>
</dbReference>
<dbReference type="SUPFAM" id="SSF103473">
    <property type="entry name" value="MFS general substrate transporter"/>
    <property type="match status" value="1"/>
</dbReference>
<dbReference type="GO" id="GO:0022857">
    <property type="term" value="F:transmembrane transporter activity"/>
    <property type="evidence" value="ECO:0007669"/>
    <property type="project" value="InterPro"/>
</dbReference>
<evidence type="ECO:0000256" key="1">
    <source>
        <dbReference type="ARBA" id="ARBA00004651"/>
    </source>
</evidence>
<dbReference type="RefSeq" id="WP_341478958.1">
    <property type="nucleotide sequence ID" value="NZ_BDDI01000007.1"/>
</dbReference>
<dbReference type="InterPro" id="IPR036259">
    <property type="entry name" value="MFS_trans_sf"/>
</dbReference>
<dbReference type="EMBL" id="JACHWS010000001">
    <property type="protein sequence ID" value="MBB3036228.1"/>
    <property type="molecule type" value="Genomic_DNA"/>
</dbReference>
<sequence>MTESGVQDRRAWLILAISTAAQLASSVIVASGAFLIPALSDPNGEYRLTLAAAGTVAAMTTAGLMLTLVLWGLLVDRAGERITLMIGLSAGAAAMAGPLLYQLIRGEGIETSGPVALAGILLAGGMAAGSANAASGRLVIGWFPVHRRGTAMGIRQMAQPLGVATAAVSIPTVAAQFGVAAALAIPAALTLLAAAATALWVTDPQRPSRTSPHFSELRKHPYARHTGLLRIHASAVLLVIPQFTIWSFALVWLMTEREWSAFTAGLLVGAIQLAGAGGRVAAGAWSDRAHPDHRCHRRRHDGCARTDRSAWHVDCHRAPRSRRRHHGRRQRCRVHSGSRDCRAILGRSGTQRPQHGPERRRCRCTARFRCHDHRRRFSRHIRVCSRLRADRGARGAALYRLTHVSIPESHKKRDRLRGSFL</sequence>
<feature type="transmembrane region" description="Helical" evidence="5">
    <location>
        <begin position="116"/>
        <end position="140"/>
    </location>
</feature>
<dbReference type="InterPro" id="IPR011701">
    <property type="entry name" value="MFS"/>
</dbReference>
<evidence type="ECO:0000313" key="7">
    <source>
        <dbReference type="EMBL" id="MBB3036228.1"/>
    </source>
</evidence>
<evidence type="ECO:0000256" key="5">
    <source>
        <dbReference type="SAM" id="Phobius"/>
    </source>
</evidence>
<dbReference type="InterPro" id="IPR020846">
    <property type="entry name" value="MFS_dom"/>
</dbReference>
<reference evidence="7 8" key="1">
    <citation type="submission" date="2020-08" db="EMBL/GenBank/DDBJ databases">
        <title>Sequencing the genomes of 1000 actinobacteria strains.</title>
        <authorList>
            <person name="Klenk H.-P."/>
        </authorList>
    </citation>
    <scope>NUCLEOTIDE SEQUENCE [LARGE SCALE GENOMIC DNA]</scope>
    <source>
        <strain evidence="7 8">DSM 45258</strain>
    </source>
</reference>
<dbReference type="AlphaFoldDB" id="A0A839RJ18"/>
<name>A0A839RJ18_9ACTN</name>
<dbReference type="InterPro" id="IPR052952">
    <property type="entry name" value="MFS-Transporter"/>
</dbReference>
<feature type="transmembrane region" description="Helical" evidence="5">
    <location>
        <begin position="259"/>
        <end position="278"/>
    </location>
</feature>
<keyword evidence="3 5" id="KW-1133">Transmembrane helix</keyword>
<evidence type="ECO:0000256" key="2">
    <source>
        <dbReference type="ARBA" id="ARBA00022692"/>
    </source>
</evidence>
<protein>
    <submittedName>
        <fullName evidence="7">MFS family permease</fullName>
    </submittedName>
</protein>
<feature type="transmembrane region" description="Helical" evidence="5">
    <location>
        <begin position="161"/>
        <end position="177"/>
    </location>
</feature>
<feature type="transmembrane region" description="Helical" evidence="5">
    <location>
        <begin position="228"/>
        <end position="253"/>
    </location>
</feature>
<feature type="transmembrane region" description="Helical" evidence="5">
    <location>
        <begin position="12"/>
        <end position="36"/>
    </location>
</feature>
<keyword evidence="2 5" id="KW-0812">Transmembrane</keyword>
<dbReference type="Pfam" id="PF07690">
    <property type="entry name" value="MFS_1"/>
    <property type="match status" value="1"/>
</dbReference>
<feature type="transmembrane region" description="Helical" evidence="5">
    <location>
        <begin position="48"/>
        <end position="75"/>
    </location>
</feature>
<dbReference type="GO" id="GO:0005886">
    <property type="term" value="C:plasma membrane"/>
    <property type="evidence" value="ECO:0007669"/>
    <property type="project" value="UniProtKB-SubCell"/>
</dbReference>
<keyword evidence="4 5" id="KW-0472">Membrane</keyword>
<keyword evidence="8" id="KW-1185">Reference proteome</keyword>
<comment type="subcellular location">
    <subcellularLocation>
        <location evidence="1">Cell membrane</location>
        <topology evidence="1">Multi-pass membrane protein</topology>
    </subcellularLocation>
</comment>
<feature type="transmembrane region" description="Helical" evidence="5">
    <location>
        <begin position="82"/>
        <end position="104"/>
    </location>
</feature>
<gene>
    <name evidence="7" type="ORF">FHU29_000662</name>
</gene>
<feature type="domain" description="Major facilitator superfamily (MFS) profile" evidence="6">
    <location>
        <begin position="1"/>
        <end position="205"/>
    </location>
</feature>